<gene>
    <name evidence="1" type="ORF">DERYTH_LOCUS2823</name>
</gene>
<evidence type="ECO:0000313" key="1">
    <source>
        <dbReference type="EMBL" id="CAG8499446.1"/>
    </source>
</evidence>
<organism evidence="1 2">
    <name type="scientific">Dentiscutata erythropus</name>
    <dbReference type="NCBI Taxonomy" id="1348616"/>
    <lineage>
        <taxon>Eukaryota</taxon>
        <taxon>Fungi</taxon>
        <taxon>Fungi incertae sedis</taxon>
        <taxon>Mucoromycota</taxon>
        <taxon>Glomeromycotina</taxon>
        <taxon>Glomeromycetes</taxon>
        <taxon>Diversisporales</taxon>
        <taxon>Gigasporaceae</taxon>
        <taxon>Dentiscutata</taxon>
    </lineage>
</organism>
<dbReference type="EMBL" id="CAJVPY010000933">
    <property type="protein sequence ID" value="CAG8499446.1"/>
    <property type="molecule type" value="Genomic_DNA"/>
</dbReference>
<comment type="caution">
    <text evidence="1">The sequence shown here is derived from an EMBL/GenBank/DDBJ whole genome shotgun (WGS) entry which is preliminary data.</text>
</comment>
<accession>A0A9N8ZL31</accession>
<name>A0A9N8ZL31_9GLOM</name>
<keyword evidence="2" id="KW-1185">Reference proteome</keyword>
<dbReference type="AlphaFoldDB" id="A0A9N8ZL31"/>
<evidence type="ECO:0000313" key="2">
    <source>
        <dbReference type="Proteomes" id="UP000789405"/>
    </source>
</evidence>
<proteinExistence type="predicted"/>
<sequence length="394" mass="46767">MNQEKFIMQQVKFRVNAKPKISKLILNDTQKEELTNLFNFQPNPSDLSKEIFTTKIWTESEEDQKDAKEYLSFQGLWPPYVSNPTSRWKTRWSDKKNGATLYQCSCGSDMESARKTDVEKQRKLRQMYDFVGCLAFIRVEKNVNNGKYRRVHGYMEHTEACHRALPKKDTPTLRVNCEIKDMTELLVRANTSIKDIISWNQHFIRKKLSGRTTLKDQHFLVTVYDVKDARHWVKAQQKQWPINMNRSVDFNLECYFGKGAQDPDLSNSVVYFEKRKHRHDHIYLVLATEEQLQNNHKYTILKKLLIEYKKRLNNFNGNFQEFTPRIAIIGDFRERIERIVVSEIWNGIDMLYSPHKVRLCWETKADEFLFMGGSNEAIECRQVLRNELTNLFNE</sequence>
<dbReference type="Proteomes" id="UP000789405">
    <property type="component" value="Unassembled WGS sequence"/>
</dbReference>
<dbReference type="OrthoDB" id="2422225at2759"/>
<reference evidence="1" key="1">
    <citation type="submission" date="2021-06" db="EMBL/GenBank/DDBJ databases">
        <authorList>
            <person name="Kallberg Y."/>
            <person name="Tangrot J."/>
            <person name="Rosling A."/>
        </authorList>
    </citation>
    <scope>NUCLEOTIDE SEQUENCE</scope>
    <source>
        <strain evidence="1">MA453B</strain>
    </source>
</reference>
<protein>
    <submittedName>
        <fullName evidence="1">15647_t:CDS:1</fullName>
    </submittedName>
</protein>